<evidence type="ECO:0000313" key="2">
    <source>
        <dbReference type="Proteomes" id="UP000190648"/>
    </source>
</evidence>
<name>A0A1V4J977_PATFA</name>
<organism evidence="1 2">
    <name type="scientific">Patagioenas fasciata monilis</name>
    <dbReference type="NCBI Taxonomy" id="372326"/>
    <lineage>
        <taxon>Eukaryota</taxon>
        <taxon>Metazoa</taxon>
        <taxon>Chordata</taxon>
        <taxon>Craniata</taxon>
        <taxon>Vertebrata</taxon>
        <taxon>Euteleostomi</taxon>
        <taxon>Archelosauria</taxon>
        <taxon>Archosauria</taxon>
        <taxon>Dinosauria</taxon>
        <taxon>Saurischia</taxon>
        <taxon>Theropoda</taxon>
        <taxon>Coelurosauria</taxon>
        <taxon>Aves</taxon>
        <taxon>Neognathae</taxon>
        <taxon>Neoaves</taxon>
        <taxon>Columbimorphae</taxon>
        <taxon>Columbiformes</taxon>
        <taxon>Columbidae</taxon>
        <taxon>Patagioenas</taxon>
    </lineage>
</organism>
<proteinExistence type="predicted"/>
<accession>A0A1V4J977</accession>
<dbReference type="EMBL" id="LSYS01008398">
    <property type="protein sequence ID" value="OPJ68778.1"/>
    <property type="molecule type" value="Genomic_DNA"/>
</dbReference>
<gene>
    <name evidence="1" type="ORF">AV530_012865</name>
</gene>
<keyword evidence="2" id="KW-1185">Reference proteome</keyword>
<dbReference type="AlphaFoldDB" id="A0A1V4J977"/>
<dbReference type="Proteomes" id="UP000190648">
    <property type="component" value="Unassembled WGS sequence"/>
</dbReference>
<sequence>MGSTVWRKQGGWAGGRDGTSAFYSTTLKKRGSWALRPRSTTRRTGNGSEERWHYPSPEDLKASCHLNYRYLRTIENDCLPPCQPAD</sequence>
<reference evidence="1 2" key="1">
    <citation type="submission" date="2016-02" db="EMBL/GenBank/DDBJ databases">
        <title>Band-tailed pigeon sequencing and assembly.</title>
        <authorList>
            <person name="Soares A.E."/>
            <person name="Novak B.J."/>
            <person name="Rice E.S."/>
            <person name="O'Connell B."/>
            <person name="Chang D."/>
            <person name="Weber S."/>
            <person name="Shapiro B."/>
        </authorList>
    </citation>
    <scope>NUCLEOTIDE SEQUENCE [LARGE SCALE GENOMIC DNA]</scope>
    <source>
        <strain evidence="1">BTP2013</strain>
        <tissue evidence="1">Blood</tissue>
    </source>
</reference>
<evidence type="ECO:0000313" key="1">
    <source>
        <dbReference type="EMBL" id="OPJ68778.1"/>
    </source>
</evidence>
<protein>
    <submittedName>
        <fullName evidence="1">Uncharacterized protein</fullName>
    </submittedName>
</protein>
<comment type="caution">
    <text evidence="1">The sequence shown here is derived from an EMBL/GenBank/DDBJ whole genome shotgun (WGS) entry which is preliminary data.</text>
</comment>